<protein>
    <submittedName>
        <fullName evidence="1">Uncharacterized protein</fullName>
    </submittedName>
</protein>
<sequence>MNFQHLFIALCATFYGNGQLENEAVECNRSAIEKSMLSRIPTDLCIPDDFMIDQVFDDFDFNRDGQNDLAIRYTKYPLQDGNMRYYSIYERENQDDCRLLTTMANLALPYVQILSSSYFEANPRADSLSKVYPLTTKIKFSYDSLIVSHLIPDFYGKDYVFLFDEEKNDWILKDIRYWIGEVPVWMVRNSNLKEELYGKVFLEGKIPEVEISISKLDLIQSKRIAEDSESEYLSSKYDIYDWEK</sequence>
<evidence type="ECO:0000313" key="2">
    <source>
        <dbReference type="Proteomes" id="UP001302349"/>
    </source>
</evidence>
<proteinExistence type="predicted"/>
<dbReference type="Proteomes" id="UP001302349">
    <property type="component" value="Chromosome"/>
</dbReference>
<reference evidence="1 2" key="1">
    <citation type="journal article" date="2023" name="Microbiol. Resour. Announc.">
        <title>Complete Genome Sequence of Imperialibacter roseus strain P4T.</title>
        <authorList>
            <person name="Tizabi D.R."/>
            <person name="Bachvaroff T."/>
            <person name="Hill R.T."/>
        </authorList>
    </citation>
    <scope>NUCLEOTIDE SEQUENCE [LARGE SCALE GENOMIC DNA]</scope>
    <source>
        <strain evidence="1 2">P4T</strain>
    </source>
</reference>
<dbReference type="RefSeq" id="WP_317490720.1">
    <property type="nucleotide sequence ID" value="NZ_CP136051.1"/>
</dbReference>
<gene>
    <name evidence="1" type="ORF">RT717_05435</name>
</gene>
<evidence type="ECO:0000313" key="1">
    <source>
        <dbReference type="EMBL" id="WOK08074.1"/>
    </source>
</evidence>
<dbReference type="EMBL" id="CP136051">
    <property type="protein sequence ID" value="WOK08074.1"/>
    <property type="molecule type" value="Genomic_DNA"/>
</dbReference>
<organism evidence="1 2">
    <name type="scientific">Imperialibacter roseus</name>
    <dbReference type="NCBI Taxonomy" id="1324217"/>
    <lineage>
        <taxon>Bacteria</taxon>
        <taxon>Pseudomonadati</taxon>
        <taxon>Bacteroidota</taxon>
        <taxon>Cytophagia</taxon>
        <taxon>Cytophagales</taxon>
        <taxon>Flammeovirgaceae</taxon>
        <taxon>Imperialibacter</taxon>
    </lineage>
</organism>
<accession>A0ABZ0ISV7</accession>
<name>A0ABZ0ISV7_9BACT</name>
<keyword evidence="2" id="KW-1185">Reference proteome</keyword>